<keyword evidence="3" id="KW-0067">ATP-binding</keyword>
<organism evidence="3 4">
    <name type="scientific">Gaopeijia maritima</name>
    <dbReference type="NCBI Taxonomy" id="3119007"/>
    <lineage>
        <taxon>Bacteria</taxon>
        <taxon>Pseudomonadati</taxon>
        <taxon>Gemmatimonadota</taxon>
        <taxon>Longimicrobiia</taxon>
        <taxon>Gaopeijiales</taxon>
        <taxon>Gaopeijiaceae</taxon>
        <taxon>Gaopeijia</taxon>
    </lineage>
</organism>
<keyword evidence="3" id="KW-0808">Transferase</keyword>
<reference evidence="3 4" key="1">
    <citation type="submission" date="2024-02" db="EMBL/GenBank/DDBJ databases">
        <title>A novel Gemmatimonadota bacterium.</title>
        <authorList>
            <person name="Du Z.-J."/>
            <person name="Ye Y.-Q."/>
        </authorList>
    </citation>
    <scope>NUCLEOTIDE SEQUENCE [LARGE SCALE GENOMIC DNA]</scope>
    <source>
        <strain evidence="3 4">DH-20</strain>
    </source>
</reference>
<keyword evidence="3" id="KW-0547">Nucleotide-binding</keyword>
<dbReference type="GO" id="GO:0004673">
    <property type="term" value="F:protein histidine kinase activity"/>
    <property type="evidence" value="ECO:0007669"/>
    <property type="project" value="UniProtKB-EC"/>
</dbReference>
<evidence type="ECO:0000256" key="1">
    <source>
        <dbReference type="ARBA" id="ARBA00022527"/>
    </source>
</evidence>
<evidence type="ECO:0000313" key="4">
    <source>
        <dbReference type="Proteomes" id="UP001484239"/>
    </source>
</evidence>
<dbReference type="Pfam" id="PF13581">
    <property type="entry name" value="HATPase_c_2"/>
    <property type="match status" value="1"/>
</dbReference>
<name>A0ABU9EBN5_9BACT</name>
<keyword evidence="4" id="KW-1185">Reference proteome</keyword>
<dbReference type="InterPro" id="IPR050267">
    <property type="entry name" value="Anti-sigma-factor_SerPK"/>
</dbReference>
<protein>
    <submittedName>
        <fullName evidence="3">ATP-binding protein</fullName>
        <ecNumber evidence="3">2.7.13.3</ecNumber>
    </submittedName>
</protein>
<feature type="domain" description="Histidine kinase/HSP90-like ATPase" evidence="2">
    <location>
        <begin position="11"/>
        <end position="131"/>
    </location>
</feature>
<sequence length="144" mass="15545">MDSELVLEFPSDVRAIEQAVEAVLRRCPECEAHARKLRLNFRVGLTEALSNAVLYGNGEDPSKPVRVEVCIAGSTITARVTDQGHGFDPLAVPDPTTPENVARSGGRGLFLMRELLDEVHYNDRGNCVTLVLRLDPGFGGAASA</sequence>
<dbReference type="InterPro" id="IPR003594">
    <property type="entry name" value="HATPase_dom"/>
</dbReference>
<comment type="caution">
    <text evidence="3">The sequence shown here is derived from an EMBL/GenBank/DDBJ whole genome shotgun (WGS) entry which is preliminary data.</text>
</comment>
<evidence type="ECO:0000259" key="2">
    <source>
        <dbReference type="Pfam" id="PF13581"/>
    </source>
</evidence>
<keyword evidence="1" id="KW-0723">Serine/threonine-protein kinase</keyword>
<accession>A0ABU9EBN5</accession>
<dbReference type="SUPFAM" id="SSF55874">
    <property type="entry name" value="ATPase domain of HSP90 chaperone/DNA topoisomerase II/histidine kinase"/>
    <property type="match status" value="1"/>
</dbReference>
<gene>
    <name evidence="3" type="ORF">WI372_14130</name>
</gene>
<evidence type="ECO:0000313" key="3">
    <source>
        <dbReference type="EMBL" id="MEK9502126.1"/>
    </source>
</evidence>
<keyword evidence="1" id="KW-0418">Kinase</keyword>
<dbReference type="Proteomes" id="UP001484239">
    <property type="component" value="Unassembled WGS sequence"/>
</dbReference>
<proteinExistence type="predicted"/>
<dbReference type="EC" id="2.7.13.3" evidence="3"/>
<dbReference type="InterPro" id="IPR036890">
    <property type="entry name" value="HATPase_C_sf"/>
</dbReference>
<dbReference type="RefSeq" id="WP_405276675.1">
    <property type="nucleotide sequence ID" value="NZ_CP144380.1"/>
</dbReference>
<dbReference type="PANTHER" id="PTHR35526">
    <property type="entry name" value="ANTI-SIGMA-F FACTOR RSBW-RELATED"/>
    <property type="match status" value="1"/>
</dbReference>
<dbReference type="GO" id="GO:0005524">
    <property type="term" value="F:ATP binding"/>
    <property type="evidence" value="ECO:0007669"/>
    <property type="project" value="UniProtKB-KW"/>
</dbReference>
<dbReference type="EMBL" id="JBBHLI010000009">
    <property type="protein sequence ID" value="MEK9502126.1"/>
    <property type="molecule type" value="Genomic_DNA"/>
</dbReference>
<dbReference type="CDD" id="cd16936">
    <property type="entry name" value="HATPase_RsbW-like"/>
    <property type="match status" value="1"/>
</dbReference>
<dbReference type="Gene3D" id="3.30.565.10">
    <property type="entry name" value="Histidine kinase-like ATPase, C-terminal domain"/>
    <property type="match status" value="1"/>
</dbReference>